<keyword evidence="2" id="KW-1185">Reference proteome</keyword>
<dbReference type="PANTHER" id="PTHR34374:SF1">
    <property type="entry name" value="LARGE RIBOSOMAL RNA SUBUNIT ACCUMULATION PROTEIN YCED HOMOLOG 1, CHLOROPLASTIC"/>
    <property type="match status" value="1"/>
</dbReference>
<gene>
    <name evidence="1" type="ORF">Godav_014741</name>
</gene>
<comment type="caution">
    <text evidence="1">The sequence shown here is derived from an EMBL/GenBank/DDBJ whole genome shotgun (WGS) entry which is preliminary data.</text>
</comment>
<protein>
    <recommendedName>
        <fullName evidence="3">DUF177 domain-containing protein</fullName>
    </recommendedName>
</protein>
<evidence type="ECO:0008006" key="3">
    <source>
        <dbReference type="Google" id="ProtNLM"/>
    </source>
</evidence>
<dbReference type="InterPro" id="IPR003772">
    <property type="entry name" value="YceD"/>
</dbReference>
<sequence length="330" mass="37123">MSLVMSSSFIAFPSNFSPSNFYDIKLQQPALSIPFCSSVGHCKFPWSVTLNNHQIFRNNLKPVRDSINPSQNQSFNKEDSTISFDWEDEEEDFENVESPWEGAVMYKRNPSVTHMEYCTTLERLGLGKLSSVVSKSRASLKGLRVTKDVKDFPDGTPVQISIDVTRKKQKMRLDGIVKTVITLGCNSTESNFILKRCGEPVAECIFSNFSLLLTENPIEEPEIIDIGATFEQGFISSYASNRAEDDDASIDWDDRLYFPPERKEIDISKHIRDLVHLEITINAVCDPSCKGICLECGTNLNTCSCRCSDNVKDNGFGPLGILRKQMKKLS</sequence>
<name>A0A7J8RLI8_GOSDV</name>
<accession>A0A7J8RLI8</accession>
<dbReference type="EMBL" id="JABFAC010000006">
    <property type="protein sequence ID" value="MBA0614443.1"/>
    <property type="molecule type" value="Genomic_DNA"/>
</dbReference>
<dbReference type="Proteomes" id="UP000593561">
    <property type="component" value="Unassembled WGS sequence"/>
</dbReference>
<proteinExistence type="predicted"/>
<dbReference type="Pfam" id="PF02620">
    <property type="entry name" value="YceD"/>
    <property type="match status" value="1"/>
</dbReference>
<dbReference type="PANTHER" id="PTHR34374">
    <property type="entry name" value="LARGE RIBOSOMAL RNA SUBUNIT ACCUMULATION PROTEIN YCED HOMOLOG 1, CHLOROPLASTIC"/>
    <property type="match status" value="1"/>
</dbReference>
<evidence type="ECO:0000313" key="1">
    <source>
        <dbReference type="EMBL" id="MBA0614443.1"/>
    </source>
</evidence>
<organism evidence="1 2">
    <name type="scientific">Gossypium davidsonii</name>
    <name type="common">Davidson's cotton</name>
    <name type="synonym">Gossypium klotzschianum subsp. davidsonii</name>
    <dbReference type="NCBI Taxonomy" id="34287"/>
    <lineage>
        <taxon>Eukaryota</taxon>
        <taxon>Viridiplantae</taxon>
        <taxon>Streptophyta</taxon>
        <taxon>Embryophyta</taxon>
        <taxon>Tracheophyta</taxon>
        <taxon>Spermatophyta</taxon>
        <taxon>Magnoliopsida</taxon>
        <taxon>eudicotyledons</taxon>
        <taxon>Gunneridae</taxon>
        <taxon>Pentapetalae</taxon>
        <taxon>rosids</taxon>
        <taxon>malvids</taxon>
        <taxon>Malvales</taxon>
        <taxon>Malvaceae</taxon>
        <taxon>Malvoideae</taxon>
        <taxon>Gossypium</taxon>
    </lineage>
</organism>
<evidence type="ECO:0000313" key="2">
    <source>
        <dbReference type="Proteomes" id="UP000593561"/>
    </source>
</evidence>
<dbReference type="AlphaFoldDB" id="A0A7J8RLI8"/>
<reference evidence="1 2" key="1">
    <citation type="journal article" date="2019" name="Genome Biol. Evol.">
        <title>Insights into the evolution of the New World diploid cottons (Gossypium, subgenus Houzingenia) based on genome sequencing.</title>
        <authorList>
            <person name="Grover C.E."/>
            <person name="Arick M.A. 2nd"/>
            <person name="Thrash A."/>
            <person name="Conover J.L."/>
            <person name="Sanders W.S."/>
            <person name="Peterson D.G."/>
            <person name="Frelichowski J.E."/>
            <person name="Scheffler J.A."/>
            <person name="Scheffler B.E."/>
            <person name="Wendel J.F."/>
        </authorList>
    </citation>
    <scope>NUCLEOTIDE SEQUENCE [LARGE SCALE GENOMIC DNA]</scope>
    <source>
        <strain evidence="1">27</strain>
        <tissue evidence="1">Leaf</tissue>
    </source>
</reference>